<sequence length="89" mass="9754">MATLLRLDIPTTTFLAFTAPRANTALNHRFASDTRSKATVSVRTKPSPSPFRSSSTVYSDSRLRKSFSAFASASSLAVVGDRRSLRCFH</sequence>
<dbReference type="AlphaFoldDB" id="A0A8X7U6Y9"/>
<evidence type="ECO:0000313" key="2">
    <source>
        <dbReference type="Proteomes" id="UP000886595"/>
    </source>
</evidence>
<keyword evidence="2" id="KW-1185">Reference proteome</keyword>
<comment type="caution">
    <text evidence="1">The sequence shown here is derived from an EMBL/GenBank/DDBJ whole genome shotgun (WGS) entry which is preliminary data.</text>
</comment>
<organism evidence="1 2">
    <name type="scientific">Brassica carinata</name>
    <name type="common">Ethiopian mustard</name>
    <name type="synonym">Abyssinian cabbage</name>
    <dbReference type="NCBI Taxonomy" id="52824"/>
    <lineage>
        <taxon>Eukaryota</taxon>
        <taxon>Viridiplantae</taxon>
        <taxon>Streptophyta</taxon>
        <taxon>Embryophyta</taxon>
        <taxon>Tracheophyta</taxon>
        <taxon>Spermatophyta</taxon>
        <taxon>Magnoliopsida</taxon>
        <taxon>eudicotyledons</taxon>
        <taxon>Gunneridae</taxon>
        <taxon>Pentapetalae</taxon>
        <taxon>rosids</taxon>
        <taxon>malvids</taxon>
        <taxon>Brassicales</taxon>
        <taxon>Brassicaceae</taxon>
        <taxon>Brassiceae</taxon>
        <taxon>Brassica</taxon>
    </lineage>
</organism>
<reference evidence="1 2" key="1">
    <citation type="submission" date="2020-02" db="EMBL/GenBank/DDBJ databases">
        <authorList>
            <person name="Ma Q."/>
            <person name="Huang Y."/>
            <person name="Song X."/>
            <person name="Pei D."/>
        </authorList>
    </citation>
    <scope>NUCLEOTIDE SEQUENCE [LARGE SCALE GENOMIC DNA]</scope>
    <source>
        <strain evidence="1">Sxm20200214</strain>
        <tissue evidence="1">Leaf</tissue>
    </source>
</reference>
<accession>A0A8X7U6Y9</accession>
<proteinExistence type="predicted"/>
<protein>
    <submittedName>
        <fullName evidence="1">Uncharacterized protein</fullName>
    </submittedName>
</protein>
<name>A0A8X7U6Y9_BRACI</name>
<gene>
    <name evidence="1" type="ORF">Bca52824_063115</name>
</gene>
<dbReference type="Proteomes" id="UP000886595">
    <property type="component" value="Unassembled WGS sequence"/>
</dbReference>
<dbReference type="EMBL" id="JAAMPC010000013">
    <property type="protein sequence ID" value="KAG2268560.1"/>
    <property type="molecule type" value="Genomic_DNA"/>
</dbReference>
<evidence type="ECO:0000313" key="1">
    <source>
        <dbReference type="EMBL" id="KAG2268560.1"/>
    </source>
</evidence>